<evidence type="ECO:0000313" key="2">
    <source>
        <dbReference type="EMBL" id="TNN46215.1"/>
    </source>
</evidence>
<organism evidence="2 3">
    <name type="scientific">Liparis tanakae</name>
    <name type="common">Tanaka's snailfish</name>
    <dbReference type="NCBI Taxonomy" id="230148"/>
    <lineage>
        <taxon>Eukaryota</taxon>
        <taxon>Metazoa</taxon>
        <taxon>Chordata</taxon>
        <taxon>Craniata</taxon>
        <taxon>Vertebrata</taxon>
        <taxon>Euteleostomi</taxon>
        <taxon>Actinopterygii</taxon>
        <taxon>Neopterygii</taxon>
        <taxon>Teleostei</taxon>
        <taxon>Neoteleostei</taxon>
        <taxon>Acanthomorphata</taxon>
        <taxon>Eupercaria</taxon>
        <taxon>Perciformes</taxon>
        <taxon>Cottioidei</taxon>
        <taxon>Cottales</taxon>
        <taxon>Liparidae</taxon>
        <taxon>Liparis</taxon>
    </lineage>
</organism>
<sequence>MVLLEVRSRGGSDLHWLVVLFLGERPGPTGGRSLVQQPEILAPEYDGREFITGEELPPRHSVLILKYCTTHSLHTHYTLSVPHYKVNSLSSSNNSTPDQQIIIQNGRVRVIDSHNTNNHNHNNNNNNHHHHNNNNPALEVSALRSSAQRLLSFLQVGGVTRGRSYSDSGGLGGLLRLTGCPVWSPPAGVGSGVRVGDRDGVESRVPAAGDASVCVCWRGGAAATGGRSLGLRPLFLPGAAPFRTSPLSPSLSGALLLALEATWLGAAARNQFWGDEAQSGVFILFIDVQRSRFVR</sequence>
<feature type="compositionally biased region" description="Low complexity" evidence="1">
    <location>
        <begin position="114"/>
        <end position="126"/>
    </location>
</feature>
<evidence type="ECO:0000256" key="1">
    <source>
        <dbReference type="SAM" id="MobiDB-lite"/>
    </source>
</evidence>
<evidence type="ECO:0000313" key="3">
    <source>
        <dbReference type="Proteomes" id="UP000314294"/>
    </source>
</evidence>
<keyword evidence="3" id="KW-1185">Reference proteome</keyword>
<dbReference type="EMBL" id="SRLO01000802">
    <property type="protein sequence ID" value="TNN46215.1"/>
    <property type="molecule type" value="Genomic_DNA"/>
</dbReference>
<gene>
    <name evidence="2" type="ORF">EYF80_043604</name>
</gene>
<accession>A0A4Z2FZE6</accession>
<comment type="caution">
    <text evidence="2">The sequence shown here is derived from an EMBL/GenBank/DDBJ whole genome shotgun (WGS) entry which is preliminary data.</text>
</comment>
<proteinExistence type="predicted"/>
<dbReference type="AlphaFoldDB" id="A0A4Z2FZE6"/>
<name>A0A4Z2FZE6_9TELE</name>
<dbReference type="Proteomes" id="UP000314294">
    <property type="component" value="Unassembled WGS sequence"/>
</dbReference>
<reference evidence="2 3" key="1">
    <citation type="submission" date="2019-03" db="EMBL/GenBank/DDBJ databases">
        <title>First draft genome of Liparis tanakae, snailfish: a comprehensive survey of snailfish specific genes.</title>
        <authorList>
            <person name="Kim W."/>
            <person name="Song I."/>
            <person name="Jeong J.-H."/>
            <person name="Kim D."/>
            <person name="Kim S."/>
            <person name="Ryu S."/>
            <person name="Song J.Y."/>
            <person name="Lee S.K."/>
        </authorList>
    </citation>
    <scope>NUCLEOTIDE SEQUENCE [LARGE SCALE GENOMIC DNA]</scope>
    <source>
        <tissue evidence="2">Muscle</tissue>
    </source>
</reference>
<feature type="region of interest" description="Disordered" evidence="1">
    <location>
        <begin position="113"/>
        <end position="135"/>
    </location>
</feature>
<protein>
    <submittedName>
        <fullName evidence="2">Uncharacterized protein</fullName>
    </submittedName>
</protein>